<protein>
    <submittedName>
        <fullName evidence="9">Fe3+-siderophore ABC transporter permease</fullName>
    </submittedName>
</protein>
<dbReference type="Gene3D" id="1.10.3470.10">
    <property type="entry name" value="ABC transporter involved in vitamin B12 uptake, BtuC"/>
    <property type="match status" value="1"/>
</dbReference>
<feature type="transmembrane region" description="Helical" evidence="8">
    <location>
        <begin position="213"/>
        <end position="235"/>
    </location>
</feature>
<evidence type="ECO:0000313" key="9">
    <source>
        <dbReference type="EMBL" id="TQS84409.1"/>
    </source>
</evidence>
<keyword evidence="5 8" id="KW-0812">Transmembrane</keyword>
<dbReference type="InterPro" id="IPR000522">
    <property type="entry name" value="ABC_transptr_permease_BtuC"/>
</dbReference>
<evidence type="ECO:0000256" key="3">
    <source>
        <dbReference type="ARBA" id="ARBA00022448"/>
    </source>
</evidence>
<feature type="transmembrane region" description="Helical" evidence="8">
    <location>
        <begin position="173"/>
        <end position="193"/>
    </location>
</feature>
<evidence type="ECO:0000256" key="8">
    <source>
        <dbReference type="SAM" id="Phobius"/>
    </source>
</evidence>
<dbReference type="Pfam" id="PF01032">
    <property type="entry name" value="FecCD"/>
    <property type="match status" value="1"/>
</dbReference>
<feature type="transmembrane region" description="Helical" evidence="8">
    <location>
        <begin position="26"/>
        <end position="44"/>
    </location>
</feature>
<dbReference type="InterPro" id="IPR037294">
    <property type="entry name" value="ABC_BtuC-like"/>
</dbReference>
<feature type="transmembrane region" description="Helical" evidence="8">
    <location>
        <begin position="328"/>
        <end position="349"/>
    </location>
</feature>
<comment type="caution">
    <text evidence="9">The sequence shown here is derived from an EMBL/GenBank/DDBJ whole genome shotgun (WGS) entry which is preliminary data.</text>
</comment>
<evidence type="ECO:0000313" key="10">
    <source>
        <dbReference type="Proteomes" id="UP000752814"/>
    </source>
</evidence>
<feature type="transmembrane region" description="Helical" evidence="8">
    <location>
        <begin position="144"/>
        <end position="161"/>
    </location>
</feature>
<dbReference type="PANTHER" id="PTHR30472:SF25">
    <property type="entry name" value="ABC TRANSPORTER PERMEASE PROTEIN MJ0876-RELATED"/>
    <property type="match status" value="1"/>
</dbReference>
<evidence type="ECO:0000256" key="1">
    <source>
        <dbReference type="ARBA" id="ARBA00004651"/>
    </source>
</evidence>
<proteinExistence type="inferred from homology"/>
<sequence length="356" mass="38521">MWTSNSPSRGDADTVKTYHSYLFRKILFVVICIIIAFTVSGFALTQGPYDIGFWETYEIIWNHITGNITNVTKDYVIWNGRLPRVIAGLVGGAGLAVAGATMQSVLKNPLADPYTTGISSGALFGATISITLGFTLVAGNYGTIVNAFIFSLVPTIVIIAVSKVKNSSPTTMIMAGIAVMYIFNAFTTLMKLWSDPSALSDIYRWQVGTLVNIAWADLPLMTVITIAGVIFIQFASRKLNVLAMGDDNAKALGVNAENLRILCLIIVALITASIVSFTGLIGFVGLVVPHIVRLFIGSDNRYLIPASTMFGAAFLVLADLIGRTMFSFTLEVGVVTAFIGGPMFLYLILRKKDNIW</sequence>
<dbReference type="GO" id="GO:0033214">
    <property type="term" value="P:siderophore-iron import into cell"/>
    <property type="evidence" value="ECO:0007669"/>
    <property type="project" value="TreeGrafter"/>
</dbReference>
<evidence type="ECO:0000256" key="6">
    <source>
        <dbReference type="ARBA" id="ARBA00022989"/>
    </source>
</evidence>
<evidence type="ECO:0000256" key="7">
    <source>
        <dbReference type="ARBA" id="ARBA00023136"/>
    </source>
</evidence>
<name>A0A8J8PF63_9ARCH</name>
<dbReference type="SUPFAM" id="SSF81345">
    <property type="entry name" value="ABC transporter involved in vitamin B12 uptake, BtuC"/>
    <property type="match status" value="1"/>
</dbReference>
<dbReference type="Proteomes" id="UP000752814">
    <property type="component" value="Unassembled WGS sequence"/>
</dbReference>
<gene>
    <name evidence="9" type="ORF">A3207_05525</name>
</gene>
<dbReference type="AlphaFoldDB" id="A0A8J8PF63"/>
<feature type="transmembrane region" description="Helical" evidence="8">
    <location>
        <begin position="261"/>
        <end position="290"/>
    </location>
</feature>
<feature type="transmembrane region" description="Helical" evidence="8">
    <location>
        <begin position="118"/>
        <end position="138"/>
    </location>
</feature>
<reference evidence="9" key="1">
    <citation type="submission" date="2016-03" db="EMBL/GenBank/DDBJ databases">
        <authorList>
            <person name="Borrel G."/>
            <person name="Mccann A."/>
            <person name="O'Toole P.W."/>
        </authorList>
    </citation>
    <scope>NUCLEOTIDE SEQUENCE</scope>
    <source>
        <strain evidence="9">183</strain>
    </source>
</reference>
<dbReference type="FunFam" id="1.10.3470.10:FF:000001">
    <property type="entry name" value="Vitamin B12 ABC transporter permease BtuC"/>
    <property type="match status" value="1"/>
</dbReference>
<dbReference type="CDD" id="cd06550">
    <property type="entry name" value="TM_ABC_iron-siderophores_like"/>
    <property type="match status" value="1"/>
</dbReference>
<dbReference type="GO" id="GO:0005886">
    <property type="term" value="C:plasma membrane"/>
    <property type="evidence" value="ECO:0007669"/>
    <property type="project" value="UniProtKB-SubCell"/>
</dbReference>
<comment type="similarity">
    <text evidence="2">Belongs to the binding-protein-dependent transport system permease family. FecCD subfamily.</text>
</comment>
<comment type="subcellular location">
    <subcellularLocation>
        <location evidence="1">Cell membrane</location>
        <topology evidence="1">Multi-pass membrane protein</topology>
    </subcellularLocation>
</comment>
<evidence type="ECO:0000256" key="5">
    <source>
        <dbReference type="ARBA" id="ARBA00022692"/>
    </source>
</evidence>
<keyword evidence="7 8" id="KW-0472">Membrane</keyword>
<keyword evidence="6 8" id="KW-1133">Transmembrane helix</keyword>
<keyword evidence="4" id="KW-1003">Cell membrane</keyword>
<feature type="transmembrane region" description="Helical" evidence="8">
    <location>
        <begin position="302"/>
        <end position="321"/>
    </location>
</feature>
<accession>A0A8J8PF63</accession>
<keyword evidence="3" id="KW-0813">Transport</keyword>
<organism evidence="9 10">
    <name type="scientific">Candidatus Methanomassiliicoccus intestinalis</name>
    <dbReference type="NCBI Taxonomy" id="1406512"/>
    <lineage>
        <taxon>Archaea</taxon>
        <taxon>Methanobacteriati</taxon>
        <taxon>Thermoplasmatota</taxon>
        <taxon>Thermoplasmata</taxon>
        <taxon>Methanomassiliicoccales</taxon>
        <taxon>Methanomassiliicoccaceae</taxon>
        <taxon>Methanomassiliicoccus</taxon>
    </lineage>
</organism>
<evidence type="ECO:0000256" key="4">
    <source>
        <dbReference type="ARBA" id="ARBA00022475"/>
    </source>
</evidence>
<dbReference type="EMBL" id="LVVT01000002">
    <property type="protein sequence ID" value="TQS84409.1"/>
    <property type="molecule type" value="Genomic_DNA"/>
</dbReference>
<evidence type="ECO:0000256" key="2">
    <source>
        <dbReference type="ARBA" id="ARBA00007935"/>
    </source>
</evidence>
<dbReference type="GO" id="GO:0022857">
    <property type="term" value="F:transmembrane transporter activity"/>
    <property type="evidence" value="ECO:0007669"/>
    <property type="project" value="InterPro"/>
</dbReference>
<dbReference type="PANTHER" id="PTHR30472">
    <property type="entry name" value="FERRIC ENTEROBACTIN TRANSPORT SYSTEM PERMEASE PROTEIN"/>
    <property type="match status" value="1"/>
</dbReference>